<sequence length="97" mass="10786">MAGGRRCRPGWNFTLQGRRLAASARSLGPGSLHPLAPALGRSLLGSPRERKRLPLDWKNLQRRQFVCPCSASSPWRLQLPNPLSGFWRQLQGDQAGN</sequence>
<evidence type="ECO:0000313" key="1">
    <source>
        <dbReference type="EMBL" id="CAI9174163.1"/>
    </source>
</evidence>
<name>A0ABN8ZKZ0_RANTA</name>
<organism evidence="1 2">
    <name type="scientific">Rangifer tarandus platyrhynchus</name>
    <name type="common">Svalbard reindeer</name>
    <dbReference type="NCBI Taxonomy" id="3082113"/>
    <lineage>
        <taxon>Eukaryota</taxon>
        <taxon>Metazoa</taxon>
        <taxon>Chordata</taxon>
        <taxon>Craniata</taxon>
        <taxon>Vertebrata</taxon>
        <taxon>Euteleostomi</taxon>
        <taxon>Mammalia</taxon>
        <taxon>Eutheria</taxon>
        <taxon>Laurasiatheria</taxon>
        <taxon>Artiodactyla</taxon>
        <taxon>Ruminantia</taxon>
        <taxon>Pecora</taxon>
        <taxon>Cervidae</taxon>
        <taxon>Odocoileinae</taxon>
        <taxon>Rangifer</taxon>
    </lineage>
</organism>
<gene>
    <name evidence="1" type="ORF">MRATA1EN1_LOCUS23125</name>
</gene>
<evidence type="ECO:0000313" key="2">
    <source>
        <dbReference type="Proteomes" id="UP001176941"/>
    </source>
</evidence>
<protein>
    <submittedName>
        <fullName evidence="1">Uncharacterized protein</fullName>
    </submittedName>
</protein>
<keyword evidence="2" id="KW-1185">Reference proteome</keyword>
<dbReference type="EMBL" id="OX459940">
    <property type="protein sequence ID" value="CAI9174163.1"/>
    <property type="molecule type" value="Genomic_DNA"/>
</dbReference>
<reference evidence="1" key="1">
    <citation type="submission" date="2023-04" db="EMBL/GenBank/DDBJ databases">
        <authorList>
            <consortium name="ELIXIR-Norway"/>
        </authorList>
    </citation>
    <scope>NUCLEOTIDE SEQUENCE [LARGE SCALE GENOMIC DNA]</scope>
</reference>
<accession>A0ABN8ZKZ0</accession>
<proteinExistence type="predicted"/>
<dbReference type="Proteomes" id="UP001176941">
    <property type="component" value="Chromosome 4"/>
</dbReference>